<keyword evidence="4" id="KW-0732">Signal</keyword>
<sequence length="812" mass="91408">MRLFFLTAFLFTAFMTQAQTGKITGNISNFSRAELDGAVATLLAAKDSAFIKTSFIDSTGRFEFELLKTGAYLVSISPLGYQKYYSSVIHLTNEQPQVQLPGIILQKDVQALGEVSVTSRKPFVERKIDRTVINPDALITNAGTNALEVLEKSPGILVDADGNISLKGKSGVLVIVDDKPTYLSAADLAGYLRSLPSGSIDVIEIMTNPPARYDAAGNAGVINIRLKKNKAVGINGGINLSYGQGKYMRTNNSFNLNYRINKINLFTNISINENNTYQDLTINRYYYNNNGSYNSGFTQNSYIKRQFKGRNMNLGMDYYLTDKTTLGVVLSGFINPASTPLTNNAKVLDNNDNVTSLVEASNPTKRKWTNGSVNLNYAYKINKQGEEISANFDYIQYNAKQTQNLTNSIFTPDHVLQEKTILYSSLPADLNIKTAKLDYTKPFKGGGKGGAGYKASYVNTDNIADFFDVENNVHTPNYDFSNRFQYKELINAAYVNYSKDWTKLSLQAGLRFEHTDIKGHQFGNPEKQDSAFTRNYASLFPTLYALYRFDSTNTHQLSFSFGRRIDRPNYQDMNPFSYPMDRYTYYGGNPFLEPTFSYNFELSHTYKNMLTTSLEYSITNNLIQETNEQRGTIYYSRPGNFGKQIAYGISVNGTFPITKWWTLQLYTELKSLGFKSVIYGQILDESRFYWYVGPTNQFTITKNLSAELSGSYQTRVLVAQFLTIPVWQMRAGIAQKIWKGKGTVKLNLSDMFYTNQPGGDIRNIANSRANWLSYLDSRVLSIAFSYRFNKGKSLAARKSGGSDTEKQRVNAQ</sequence>
<keyword evidence="3" id="KW-0998">Cell outer membrane</keyword>
<evidence type="ECO:0000259" key="5">
    <source>
        <dbReference type="Pfam" id="PF14905"/>
    </source>
</evidence>
<feature type="chain" id="PRO_5045851967" evidence="4">
    <location>
        <begin position="19"/>
        <end position="812"/>
    </location>
</feature>
<dbReference type="SUPFAM" id="SSF49452">
    <property type="entry name" value="Starch-binding domain-like"/>
    <property type="match status" value="1"/>
</dbReference>
<comment type="caution">
    <text evidence="6">The sequence shown here is derived from an EMBL/GenBank/DDBJ whole genome shotgun (WGS) entry which is preliminary data.</text>
</comment>
<protein>
    <submittedName>
        <fullName evidence="6">TonB-dependent receptor domain-containing protein</fullName>
    </submittedName>
</protein>
<accession>A0ABW6A1G5</accession>
<keyword evidence="6" id="KW-0675">Receptor</keyword>
<dbReference type="InterPro" id="IPR036942">
    <property type="entry name" value="Beta-barrel_TonB_sf"/>
</dbReference>
<dbReference type="Pfam" id="PF14905">
    <property type="entry name" value="OMP_b-brl_3"/>
    <property type="match status" value="1"/>
</dbReference>
<dbReference type="PANTHER" id="PTHR40980">
    <property type="entry name" value="PLUG DOMAIN-CONTAINING PROTEIN"/>
    <property type="match status" value="1"/>
</dbReference>
<evidence type="ECO:0000313" key="6">
    <source>
        <dbReference type="EMBL" id="MFD2918612.1"/>
    </source>
</evidence>
<dbReference type="Gene3D" id="2.170.130.10">
    <property type="entry name" value="TonB-dependent receptor, plug domain"/>
    <property type="match status" value="1"/>
</dbReference>
<dbReference type="InterPro" id="IPR013784">
    <property type="entry name" value="Carb-bd-like_fold"/>
</dbReference>
<evidence type="ECO:0000313" key="7">
    <source>
        <dbReference type="Proteomes" id="UP001597511"/>
    </source>
</evidence>
<dbReference type="EMBL" id="JBHUOZ010000001">
    <property type="protein sequence ID" value="MFD2918612.1"/>
    <property type="molecule type" value="Genomic_DNA"/>
</dbReference>
<evidence type="ECO:0000256" key="3">
    <source>
        <dbReference type="ARBA" id="ARBA00023237"/>
    </source>
</evidence>
<feature type="signal peptide" evidence="4">
    <location>
        <begin position="1"/>
        <end position="18"/>
    </location>
</feature>
<dbReference type="Gene3D" id="2.40.170.20">
    <property type="entry name" value="TonB-dependent receptor, beta-barrel domain"/>
    <property type="match status" value="1"/>
</dbReference>
<dbReference type="InterPro" id="IPR041700">
    <property type="entry name" value="OMP_b-brl_3"/>
</dbReference>
<evidence type="ECO:0000256" key="4">
    <source>
        <dbReference type="SAM" id="SignalP"/>
    </source>
</evidence>
<proteinExistence type="predicted"/>
<feature type="domain" description="Outer membrane protein beta-barrel" evidence="5">
    <location>
        <begin position="380"/>
        <end position="786"/>
    </location>
</feature>
<keyword evidence="2" id="KW-0472">Membrane</keyword>
<dbReference type="SUPFAM" id="SSF56935">
    <property type="entry name" value="Porins"/>
    <property type="match status" value="1"/>
</dbReference>
<reference evidence="7" key="1">
    <citation type="journal article" date="2019" name="Int. J. Syst. Evol. Microbiol.">
        <title>The Global Catalogue of Microorganisms (GCM) 10K type strain sequencing project: providing services to taxonomists for standard genome sequencing and annotation.</title>
        <authorList>
            <consortium name="The Broad Institute Genomics Platform"/>
            <consortium name="The Broad Institute Genome Sequencing Center for Infectious Disease"/>
            <person name="Wu L."/>
            <person name="Ma J."/>
        </authorList>
    </citation>
    <scope>NUCLEOTIDE SEQUENCE [LARGE SCALE GENOMIC DNA]</scope>
    <source>
        <strain evidence="7">KCTC 23299</strain>
    </source>
</reference>
<name>A0ABW6A1G5_9BACT</name>
<organism evidence="6 7">
    <name type="scientific">Terrimonas rubra</name>
    <dbReference type="NCBI Taxonomy" id="1035890"/>
    <lineage>
        <taxon>Bacteria</taxon>
        <taxon>Pseudomonadati</taxon>
        <taxon>Bacteroidota</taxon>
        <taxon>Chitinophagia</taxon>
        <taxon>Chitinophagales</taxon>
        <taxon>Chitinophagaceae</taxon>
        <taxon>Terrimonas</taxon>
    </lineage>
</organism>
<evidence type="ECO:0000256" key="1">
    <source>
        <dbReference type="ARBA" id="ARBA00004442"/>
    </source>
</evidence>
<dbReference type="PANTHER" id="PTHR40980:SF4">
    <property type="entry name" value="TONB-DEPENDENT RECEPTOR-LIKE BETA-BARREL DOMAIN-CONTAINING PROTEIN"/>
    <property type="match status" value="1"/>
</dbReference>
<dbReference type="InterPro" id="IPR037066">
    <property type="entry name" value="Plug_dom_sf"/>
</dbReference>
<comment type="subcellular location">
    <subcellularLocation>
        <location evidence="1">Cell outer membrane</location>
    </subcellularLocation>
</comment>
<dbReference type="Gene3D" id="2.60.40.1120">
    <property type="entry name" value="Carboxypeptidase-like, regulatory domain"/>
    <property type="match status" value="1"/>
</dbReference>
<evidence type="ECO:0000256" key="2">
    <source>
        <dbReference type="ARBA" id="ARBA00023136"/>
    </source>
</evidence>
<gene>
    <name evidence="6" type="ORF">ACFS6H_02750</name>
</gene>
<dbReference type="Proteomes" id="UP001597511">
    <property type="component" value="Unassembled WGS sequence"/>
</dbReference>
<keyword evidence="7" id="KW-1185">Reference proteome</keyword>
<dbReference type="RefSeq" id="WP_386094978.1">
    <property type="nucleotide sequence ID" value="NZ_JBHUOZ010000001.1"/>
</dbReference>